<name>X0ZYU9_9ZZZZ</name>
<reference evidence="1" key="1">
    <citation type="journal article" date="2014" name="Front. Microbiol.">
        <title>High frequency of phylogenetically diverse reductive dehalogenase-homologous genes in deep subseafloor sedimentary metagenomes.</title>
        <authorList>
            <person name="Kawai M."/>
            <person name="Futagami T."/>
            <person name="Toyoda A."/>
            <person name="Takaki Y."/>
            <person name="Nishi S."/>
            <person name="Hori S."/>
            <person name="Arai W."/>
            <person name="Tsubouchi T."/>
            <person name="Morono Y."/>
            <person name="Uchiyama I."/>
            <person name="Ito T."/>
            <person name="Fujiyama A."/>
            <person name="Inagaki F."/>
            <person name="Takami H."/>
        </authorList>
    </citation>
    <scope>NUCLEOTIDE SEQUENCE</scope>
    <source>
        <strain evidence="1">Expedition CK06-06</strain>
    </source>
</reference>
<organism evidence="1">
    <name type="scientific">marine sediment metagenome</name>
    <dbReference type="NCBI Taxonomy" id="412755"/>
    <lineage>
        <taxon>unclassified sequences</taxon>
        <taxon>metagenomes</taxon>
        <taxon>ecological metagenomes</taxon>
    </lineage>
</organism>
<proteinExistence type="predicted"/>
<accession>X0ZYU9</accession>
<protein>
    <submittedName>
        <fullName evidence="1">Uncharacterized protein</fullName>
    </submittedName>
</protein>
<sequence>MRQILRQVSEIFATLCGAAIVIGEPAIPQVV</sequence>
<gene>
    <name evidence="1" type="ORF">S01H4_32654</name>
</gene>
<dbReference type="AlphaFoldDB" id="X0ZYU9"/>
<dbReference type="EMBL" id="BART01017097">
    <property type="protein sequence ID" value="GAG75015.1"/>
    <property type="molecule type" value="Genomic_DNA"/>
</dbReference>
<evidence type="ECO:0000313" key="1">
    <source>
        <dbReference type="EMBL" id="GAG75015.1"/>
    </source>
</evidence>
<comment type="caution">
    <text evidence="1">The sequence shown here is derived from an EMBL/GenBank/DDBJ whole genome shotgun (WGS) entry which is preliminary data.</text>
</comment>
<feature type="non-terminal residue" evidence="1">
    <location>
        <position position="31"/>
    </location>
</feature>